<dbReference type="Proteomes" id="UP000492821">
    <property type="component" value="Unassembled WGS sequence"/>
</dbReference>
<dbReference type="WBParaSite" id="Pan_g19680.t1">
    <property type="protein sequence ID" value="Pan_g19680.t1"/>
    <property type="gene ID" value="Pan_g19680"/>
</dbReference>
<feature type="compositionally biased region" description="Polar residues" evidence="1">
    <location>
        <begin position="181"/>
        <end position="191"/>
    </location>
</feature>
<name>A0A7E4VDV2_PANRE</name>
<dbReference type="AlphaFoldDB" id="A0A7E4VDV2"/>
<accession>A0A7E4VDV2</accession>
<keyword evidence="2" id="KW-1185">Reference proteome</keyword>
<proteinExistence type="predicted"/>
<reference evidence="2" key="1">
    <citation type="journal article" date="2013" name="Genetics">
        <title>The draft genome and transcriptome of Panagrellus redivivus are shaped by the harsh demands of a free-living lifestyle.</title>
        <authorList>
            <person name="Srinivasan J."/>
            <person name="Dillman A.R."/>
            <person name="Macchietto M.G."/>
            <person name="Heikkinen L."/>
            <person name="Lakso M."/>
            <person name="Fracchia K.M."/>
            <person name="Antoshechkin I."/>
            <person name="Mortazavi A."/>
            <person name="Wong G."/>
            <person name="Sternberg P.W."/>
        </authorList>
    </citation>
    <scope>NUCLEOTIDE SEQUENCE [LARGE SCALE GENOMIC DNA]</scope>
    <source>
        <strain evidence="2">MT8872</strain>
    </source>
</reference>
<organism evidence="2 3">
    <name type="scientific">Panagrellus redivivus</name>
    <name type="common">Microworm</name>
    <dbReference type="NCBI Taxonomy" id="6233"/>
    <lineage>
        <taxon>Eukaryota</taxon>
        <taxon>Metazoa</taxon>
        <taxon>Ecdysozoa</taxon>
        <taxon>Nematoda</taxon>
        <taxon>Chromadorea</taxon>
        <taxon>Rhabditida</taxon>
        <taxon>Tylenchina</taxon>
        <taxon>Panagrolaimomorpha</taxon>
        <taxon>Panagrolaimoidea</taxon>
        <taxon>Panagrolaimidae</taxon>
        <taxon>Panagrellus</taxon>
    </lineage>
</organism>
<feature type="compositionally biased region" description="Acidic residues" evidence="1">
    <location>
        <begin position="119"/>
        <end position="129"/>
    </location>
</feature>
<evidence type="ECO:0000256" key="1">
    <source>
        <dbReference type="SAM" id="MobiDB-lite"/>
    </source>
</evidence>
<feature type="region of interest" description="Disordered" evidence="1">
    <location>
        <begin position="118"/>
        <end position="140"/>
    </location>
</feature>
<sequence length="502" mass="56908">MALPATDLLTMEPLHAMPSPKYRKATERIYKQFDKIIADSPYEWRLLDRYDNKKALESALEVHSLGKFRKYCRKGKIYGVTKKYYQTPRFNIRLLSFQKNKRFALYAARKGANAKITDESDVATDDEVNTDGSMDAPNPGSVVNKVSSGRLFFRWLSLIQNEDSLNSFVTSDIATLPVSDPNMSNDSTTVNDEPLNSPETAKGSSLERHIPEKWKLIDRFNDFTVLDKVRKDKDVHLCRMEVKDGITEKYYRCNSCNYKMWSRQKGDRCALYYSGQHDHPLEQLDAKLENPIPMESVTLNVVNPPKAVTYVVPIIVNCADPDTQPINEAPINLECASDVPNPLDVPKIMPTIVAPTDPDTQVINDPLANVKCASDVPNPHDVTNPSDVSDVVPIIVNPTDSKLVITEHVSKVKCARFSCYSLSCLTQISVEFGLELIIDDYNNGQFSLRKDDRLLKFVISEAGITMIFREYIDLEHVHNLPSMNWGQFLTDIRRKCSNLFVN</sequence>
<feature type="region of interest" description="Disordered" evidence="1">
    <location>
        <begin position="179"/>
        <end position="204"/>
    </location>
</feature>
<evidence type="ECO:0000313" key="3">
    <source>
        <dbReference type="WBParaSite" id="Pan_g19680.t1"/>
    </source>
</evidence>
<evidence type="ECO:0000313" key="2">
    <source>
        <dbReference type="Proteomes" id="UP000492821"/>
    </source>
</evidence>
<protein>
    <submittedName>
        <fullName evidence="3">FLYWCH-type domain-containing protein</fullName>
    </submittedName>
</protein>
<reference evidence="3" key="2">
    <citation type="submission" date="2020-10" db="UniProtKB">
        <authorList>
            <consortium name="WormBaseParasite"/>
        </authorList>
    </citation>
    <scope>IDENTIFICATION</scope>
</reference>